<dbReference type="Pfam" id="PF24681">
    <property type="entry name" value="Kelch_KLHDC2_KLHL20_DRC7"/>
    <property type="match status" value="1"/>
</dbReference>
<gene>
    <name evidence="7" type="primary">AlNc14C9G1164</name>
    <name evidence="7" type="ORF">ALNC14_013420</name>
</gene>
<dbReference type="SMART" id="SM00184">
    <property type="entry name" value="RING"/>
    <property type="match status" value="1"/>
</dbReference>
<dbReference type="CDD" id="cd16454">
    <property type="entry name" value="RING-H2_PA-TM-RING"/>
    <property type="match status" value="1"/>
</dbReference>
<dbReference type="Gene3D" id="3.30.40.10">
    <property type="entry name" value="Zinc/RING finger domain, C3HC4 (zinc finger)"/>
    <property type="match status" value="1"/>
</dbReference>
<dbReference type="EMBL" id="FR824054">
    <property type="protein sequence ID" value="CCA15199.1"/>
    <property type="molecule type" value="Genomic_DNA"/>
</dbReference>
<reference evidence="7" key="1">
    <citation type="journal article" date="2011" name="PLoS Biol.">
        <title>Gene gain and loss during evolution of obligate parasitism in the white rust pathogen of Arabidopsis thaliana.</title>
        <authorList>
            <person name="Kemen E."/>
            <person name="Gardiner A."/>
            <person name="Schultz-Larsen T."/>
            <person name="Kemen A.C."/>
            <person name="Balmuth A.L."/>
            <person name="Robert-Seilaniantz A."/>
            <person name="Bailey K."/>
            <person name="Holub E."/>
            <person name="Studholme D.J."/>
            <person name="Maclean D."/>
            <person name="Jones J.D."/>
        </authorList>
    </citation>
    <scope>NUCLEOTIDE SEQUENCE</scope>
</reference>
<feature type="compositionally biased region" description="Polar residues" evidence="4">
    <location>
        <begin position="46"/>
        <end position="57"/>
    </location>
</feature>
<dbReference type="PANTHER" id="PTHR46093:SF18">
    <property type="entry name" value="FIBRONECTIN TYPE-III DOMAIN-CONTAINING PROTEIN"/>
    <property type="match status" value="1"/>
</dbReference>
<evidence type="ECO:0000256" key="3">
    <source>
        <dbReference type="PROSITE-ProRule" id="PRU00175"/>
    </source>
</evidence>
<keyword evidence="3" id="KW-0479">Metal-binding</keyword>
<dbReference type="SUPFAM" id="SSF117281">
    <property type="entry name" value="Kelch motif"/>
    <property type="match status" value="1"/>
</dbReference>
<dbReference type="AlphaFoldDB" id="F0W2B4"/>
<dbReference type="SUPFAM" id="SSF57850">
    <property type="entry name" value="RING/U-box"/>
    <property type="match status" value="1"/>
</dbReference>
<keyword evidence="5" id="KW-0812">Transmembrane</keyword>
<dbReference type="HOGENOM" id="CLU_036563_0_0_1"/>
<evidence type="ECO:0000256" key="5">
    <source>
        <dbReference type="SAM" id="Phobius"/>
    </source>
</evidence>
<dbReference type="InterPro" id="IPR015915">
    <property type="entry name" value="Kelch-typ_b-propeller"/>
</dbReference>
<keyword evidence="3" id="KW-0863">Zinc-finger</keyword>
<evidence type="ECO:0000256" key="2">
    <source>
        <dbReference type="ARBA" id="ARBA00022737"/>
    </source>
</evidence>
<keyword evidence="3" id="KW-0862">Zinc</keyword>
<dbReference type="InterPro" id="IPR013083">
    <property type="entry name" value="Znf_RING/FYVE/PHD"/>
</dbReference>
<evidence type="ECO:0000256" key="1">
    <source>
        <dbReference type="ARBA" id="ARBA00022441"/>
    </source>
</evidence>
<dbReference type="Gene3D" id="2.120.10.80">
    <property type="entry name" value="Kelch-type beta propeller"/>
    <property type="match status" value="1"/>
</dbReference>
<keyword evidence="5" id="KW-1133">Transmembrane helix</keyword>
<dbReference type="PANTHER" id="PTHR46093">
    <property type="entry name" value="ACYL-COA-BINDING DOMAIN-CONTAINING PROTEIN 5"/>
    <property type="match status" value="1"/>
</dbReference>
<proteinExistence type="predicted"/>
<dbReference type="InterPro" id="IPR001841">
    <property type="entry name" value="Znf_RING"/>
</dbReference>
<sequence>MIVFGGLSLSTNANARAKPSSMLKITEYNDIWRLSLSSGEGVWSKDANSNHTVTDTEIPSPRSEAGSAIHDNKLFIFGGISYRSSGFDSPVDMNDLWSYDLETKTWKQLRPSDGIVPPRRFSHSVTLTVQSGLSYLLVYSGRHLQQTSWSMLDDTWLYSLSENRWIRVQSSSTTPRMYTSIVTTGDTDFWFFGGYYRPVHTMSGYVFDDTVSGELNIRLDSDSDSSILKKGSALARPTTKGASMKLYTAVAGMNRATPPLRYNHQAVAWNEAIVVYGGSYQTVRGDVWSYNTTNAVLLEDVDMFPKKITSLIYFLGGLIAVIVVMLLLLLLRWRQVDQRNLQMRQVRGSNTRGVSQERMQQLEILKYKKPVKSVDPACVHHNKDVSVSSHVGSIQIPICLNFDEDVCPICLVEFEEEENVRKLNCTHIFHVPCIDEWLRRNVTCPMCKDIVETVPGQEQQPANSTSRRFSVVPLLNPRNSSQSLIVPFVTGRVIPTQIPISAAVAPTEVVLAPRIAPDDPHT</sequence>
<dbReference type="Pfam" id="PF13639">
    <property type="entry name" value="zf-RING_2"/>
    <property type="match status" value="1"/>
</dbReference>
<name>F0W2B4_9STRA</name>
<feature type="region of interest" description="Disordered" evidence="4">
    <location>
        <begin position="46"/>
        <end position="65"/>
    </location>
</feature>
<accession>F0W2B4</accession>
<dbReference type="GO" id="GO:0008270">
    <property type="term" value="F:zinc ion binding"/>
    <property type="evidence" value="ECO:0007669"/>
    <property type="project" value="UniProtKB-KW"/>
</dbReference>
<evidence type="ECO:0000313" key="7">
    <source>
        <dbReference type="EMBL" id="CCA15199.1"/>
    </source>
</evidence>
<feature type="transmembrane region" description="Helical" evidence="5">
    <location>
        <begin position="311"/>
        <end position="331"/>
    </location>
</feature>
<keyword evidence="5" id="KW-0472">Membrane</keyword>
<reference evidence="7" key="2">
    <citation type="submission" date="2011-02" db="EMBL/GenBank/DDBJ databases">
        <authorList>
            <person name="MacLean D."/>
        </authorList>
    </citation>
    <scope>NUCLEOTIDE SEQUENCE</scope>
</reference>
<evidence type="ECO:0000256" key="4">
    <source>
        <dbReference type="SAM" id="MobiDB-lite"/>
    </source>
</evidence>
<protein>
    <submittedName>
        <fullName evidence="7">Uncharacterized protein AlNc14C9G1164</fullName>
    </submittedName>
</protein>
<evidence type="ECO:0000259" key="6">
    <source>
        <dbReference type="PROSITE" id="PS50089"/>
    </source>
</evidence>
<dbReference type="PROSITE" id="PS50089">
    <property type="entry name" value="ZF_RING_2"/>
    <property type="match status" value="1"/>
</dbReference>
<organism evidence="7">
    <name type="scientific">Albugo laibachii Nc14</name>
    <dbReference type="NCBI Taxonomy" id="890382"/>
    <lineage>
        <taxon>Eukaryota</taxon>
        <taxon>Sar</taxon>
        <taxon>Stramenopiles</taxon>
        <taxon>Oomycota</taxon>
        <taxon>Peronosporomycetes</taxon>
        <taxon>Albuginales</taxon>
        <taxon>Albuginaceae</taxon>
        <taxon>Albugo</taxon>
    </lineage>
</organism>
<keyword evidence="1" id="KW-0880">Kelch repeat</keyword>
<keyword evidence="2" id="KW-0677">Repeat</keyword>
<feature type="domain" description="RING-type" evidence="6">
    <location>
        <begin position="407"/>
        <end position="448"/>
    </location>
</feature>